<protein>
    <recommendedName>
        <fullName evidence="3">Prefoldin subunit 1</fullName>
    </recommendedName>
</protein>
<evidence type="ECO:0000313" key="1">
    <source>
        <dbReference type="EMBL" id="RMX57541.1"/>
    </source>
</evidence>
<name>A0A3M6UV43_POCDA</name>
<reference evidence="1 2" key="1">
    <citation type="journal article" date="2018" name="Sci. Rep.">
        <title>Comparative analysis of the Pocillopora damicornis genome highlights role of immune system in coral evolution.</title>
        <authorList>
            <person name="Cunning R."/>
            <person name="Bay R.A."/>
            <person name="Gillette P."/>
            <person name="Baker A.C."/>
            <person name="Traylor-Knowles N."/>
        </authorList>
    </citation>
    <scope>NUCLEOTIDE SEQUENCE [LARGE SCALE GENOMIC DNA]</scope>
    <source>
        <strain evidence="1">RSMAS</strain>
        <tissue evidence="1">Whole animal</tissue>
    </source>
</reference>
<gene>
    <name evidence="1" type="ORF">pdam_00005748</name>
</gene>
<dbReference type="EMBL" id="RCHS01000646">
    <property type="protein sequence ID" value="RMX57541.1"/>
    <property type="molecule type" value="Genomic_DNA"/>
</dbReference>
<comment type="caution">
    <text evidence="1">The sequence shown here is derived from an EMBL/GenBank/DDBJ whole genome shotgun (WGS) entry which is preliminary data.</text>
</comment>
<evidence type="ECO:0008006" key="3">
    <source>
        <dbReference type="Google" id="ProtNLM"/>
    </source>
</evidence>
<organism evidence="1 2">
    <name type="scientific">Pocillopora damicornis</name>
    <name type="common">Cauliflower coral</name>
    <name type="synonym">Millepora damicornis</name>
    <dbReference type="NCBI Taxonomy" id="46731"/>
    <lineage>
        <taxon>Eukaryota</taxon>
        <taxon>Metazoa</taxon>
        <taxon>Cnidaria</taxon>
        <taxon>Anthozoa</taxon>
        <taxon>Hexacorallia</taxon>
        <taxon>Scleractinia</taxon>
        <taxon>Astrocoeniina</taxon>
        <taxon>Pocilloporidae</taxon>
        <taxon>Pocillopora</taxon>
    </lineage>
</organism>
<dbReference type="AlphaFoldDB" id="A0A3M6UV43"/>
<evidence type="ECO:0000313" key="2">
    <source>
        <dbReference type="Proteomes" id="UP000275408"/>
    </source>
</evidence>
<sequence length="72" mass="8227">MADSPEAKLMRGLESLDVKISQTLYERVFTRQGPGNVFFLSDRALVVGQFKKKLEDAKKDLEELNRQKQDAV</sequence>
<accession>A0A3M6UV43</accession>
<keyword evidence="2" id="KW-1185">Reference proteome</keyword>
<dbReference type="Proteomes" id="UP000275408">
    <property type="component" value="Unassembled WGS sequence"/>
</dbReference>
<proteinExistence type="predicted"/>